<organism evidence="7 8">
    <name type="scientific">Candidatus Nitronereus thalassa</name>
    <dbReference type="NCBI Taxonomy" id="3020898"/>
    <lineage>
        <taxon>Bacteria</taxon>
        <taxon>Pseudomonadati</taxon>
        <taxon>Nitrospirota</taxon>
        <taxon>Nitrospiria</taxon>
        <taxon>Nitrospirales</taxon>
        <taxon>Nitrospiraceae</taxon>
        <taxon>Candidatus Nitronereus</taxon>
    </lineage>
</organism>
<evidence type="ECO:0000256" key="4">
    <source>
        <dbReference type="ARBA" id="ARBA00023136"/>
    </source>
</evidence>
<evidence type="ECO:0000256" key="5">
    <source>
        <dbReference type="SAM" id="Phobius"/>
    </source>
</evidence>
<dbReference type="RefSeq" id="WP_313831477.1">
    <property type="nucleotide sequence ID" value="NZ_JAQOUE010000001.1"/>
</dbReference>
<evidence type="ECO:0000313" key="8">
    <source>
        <dbReference type="Proteomes" id="UP001250932"/>
    </source>
</evidence>
<sequence>MARVTSGWQFSLSLAELIGLAIWIGGLTVILTTVIPAVFNSLGMEQGGQFLRKVFDGYNNLTSGIVVVLLGTAALRTWKFQYMPENILAVSRTEWALLLALVCVTGLIVFFLGPKAIELQELAFMAETPEEKKPAYDAFFRTHMIVRALHLINGGLAISILVVKFRQWVRYRAAFGFE</sequence>
<reference evidence="7 8" key="1">
    <citation type="journal article" date="2023" name="ISME J.">
        <title>Cultivation and genomic characterization of novel and ubiquitous marine nitrite-oxidizing bacteria from the Nitrospirales.</title>
        <authorList>
            <person name="Mueller A.J."/>
            <person name="Daebeler A."/>
            <person name="Herbold C.W."/>
            <person name="Kirkegaard R.H."/>
            <person name="Daims H."/>
        </authorList>
    </citation>
    <scope>NUCLEOTIDE SEQUENCE [LARGE SCALE GENOMIC DNA]</scope>
    <source>
        <strain evidence="7 8">EB</strain>
    </source>
</reference>
<evidence type="ECO:0000256" key="3">
    <source>
        <dbReference type="ARBA" id="ARBA00022989"/>
    </source>
</evidence>
<evidence type="ECO:0000259" key="6">
    <source>
        <dbReference type="Pfam" id="PF13664"/>
    </source>
</evidence>
<protein>
    <submittedName>
        <fullName evidence="7">DUF4149 domain-containing protein</fullName>
    </submittedName>
</protein>
<keyword evidence="8" id="KW-1185">Reference proteome</keyword>
<gene>
    <name evidence="7" type="ORF">PPG34_02075</name>
</gene>
<keyword evidence="3 5" id="KW-1133">Transmembrane helix</keyword>
<feature type="transmembrane region" description="Helical" evidence="5">
    <location>
        <begin position="95"/>
        <end position="113"/>
    </location>
</feature>
<feature type="transmembrane region" description="Helical" evidence="5">
    <location>
        <begin position="144"/>
        <end position="163"/>
    </location>
</feature>
<evidence type="ECO:0000256" key="1">
    <source>
        <dbReference type="ARBA" id="ARBA00004370"/>
    </source>
</evidence>
<feature type="domain" description="TMEM205-like" evidence="6">
    <location>
        <begin position="20"/>
        <end position="121"/>
    </location>
</feature>
<dbReference type="Proteomes" id="UP001250932">
    <property type="component" value="Unassembled WGS sequence"/>
</dbReference>
<feature type="transmembrane region" description="Helical" evidence="5">
    <location>
        <begin position="12"/>
        <end position="38"/>
    </location>
</feature>
<name>A0ABU3K401_9BACT</name>
<keyword evidence="2 5" id="KW-0812">Transmembrane</keyword>
<keyword evidence="4 5" id="KW-0472">Membrane</keyword>
<dbReference type="InterPro" id="IPR025423">
    <property type="entry name" value="TMEM205-like"/>
</dbReference>
<proteinExistence type="predicted"/>
<comment type="caution">
    <text evidence="7">The sequence shown here is derived from an EMBL/GenBank/DDBJ whole genome shotgun (WGS) entry which is preliminary data.</text>
</comment>
<accession>A0ABU3K401</accession>
<evidence type="ECO:0000313" key="7">
    <source>
        <dbReference type="EMBL" id="MDT7041119.1"/>
    </source>
</evidence>
<dbReference type="EMBL" id="JAQOUE010000001">
    <property type="protein sequence ID" value="MDT7041119.1"/>
    <property type="molecule type" value="Genomic_DNA"/>
</dbReference>
<dbReference type="Pfam" id="PF13664">
    <property type="entry name" value="DUF4149"/>
    <property type="match status" value="1"/>
</dbReference>
<evidence type="ECO:0000256" key="2">
    <source>
        <dbReference type="ARBA" id="ARBA00022692"/>
    </source>
</evidence>
<feature type="transmembrane region" description="Helical" evidence="5">
    <location>
        <begin position="58"/>
        <end position="75"/>
    </location>
</feature>
<comment type="subcellular location">
    <subcellularLocation>
        <location evidence="1">Membrane</location>
    </subcellularLocation>
</comment>